<feature type="compositionally biased region" description="Gly residues" evidence="1">
    <location>
        <begin position="1"/>
        <end position="10"/>
    </location>
</feature>
<dbReference type="Proteomes" id="UP000204221">
    <property type="component" value="Chromosome"/>
</dbReference>
<feature type="compositionally biased region" description="Low complexity" evidence="1">
    <location>
        <begin position="97"/>
        <end position="111"/>
    </location>
</feature>
<proteinExistence type="predicted"/>
<organism evidence="2 3">
    <name type="scientific">Actinoalloteichus hoggarensis</name>
    <dbReference type="NCBI Taxonomy" id="1470176"/>
    <lineage>
        <taxon>Bacteria</taxon>
        <taxon>Bacillati</taxon>
        <taxon>Actinomycetota</taxon>
        <taxon>Actinomycetes</taxon>
        <taxon>Pseudonocardiales</taxon>
        <taxon>Pseudonocardiaceae</taxon>
        <taxon>Actinoalloteichus</taxon>
    </lineage>
</organism>
<evidence type="ECO:0000256" key="1">
    <source>
        <dbReference type="SAM" id="MobiDB-lite"/>
    </source>
</evidence>
<dbReference type="KEGG" id="ahg:AHOG_17385"/>
<feature type="region of interest" description="Disordered" evidence="1">
    <location>
        <begin position="55"/>
        <end position="113"/>
    </location>
</feature>
<evidence type="ECO:0000313" key="3">
    <source>
        <dbReference type="Proteomes" id="UP000204221"/>
    </source>
</evidence>
<keyword evidence="3" id="KW-1185">Reference proteome</keyword>
<accession>A0A221W5B4</accession>
<reference evidence="2 3" key="1">
    <citation type="submission" date="2017-07" db="EMBL/GenBank/DDBJ databases">
        <title>Complete genome sequence of Actinoalloteichus hoggarensis DSM 45943, type strain of Actinoalloteichus hoggarensis.</title>
        <authorList>
            <person name="Ruckert C."/>
            <person name="Nouioui I."/>
            <person name="Willmese J."/>
            <person name="van Wezel G."/>
            <person name="Klenk H.-P."/>
            <person name="Kalinowski J."/>
            <person name="Zotchev S.B."/>
        </authorList>
    </citation>
    <scope>NUCLEOTIDE SEQUENCE [LARGE SCALE GENOMIC DNA]</scope>
    <source>
        <strain evidence="2 3">DSM 45943</strain>
    </source>
</reference>
<gene>
    <name evidence="2" type="ORF">AHOG_17385</name>
</gene>
<dbReference type="EMBL" id="CP022521">
    <property type="protein sequence ID" value="ASO21102.1"/>
    <property type="molecule type" value="Genomic_DNA"/>
</dbReference>
<dbReference type="AlphaFoldDB" id="A0A221W5B4"/>
<protein>
    <submittedName>
        <fullName evidence="2">Uncharacterized protein</fullName>
    </submittedName>
</protein>
<name>A0A221W5B4_9PSEU</name>
<evidence type="ECO:0000313" key="2">
    <source>
        <dbReference type="EMBL" id="ASO21102.1"/>
    </source>
</evidence>
<sequence>MRVTGMGTGTGTITEGMTGGRSVPGVAFSPIPSLNSLGHSDCDRSARMTVCFSSSRRPFLGTGGGPAGHTACPRGSHRSDMTPSEAEAARRVVQACRSSHSQSSRSRSASYDSRDELMVRVRWM</sequence>
<feature type="region of interest" description="Disordered" evidence="1">
    <location>
        <begin position="1"/>
        <end position="21"/>
    </location>
</feature>